<evidence type="ECO:0000313" key="1">
    <source>
        <dbReference type="EMBL" id="KAI3815577.1"/>
    </source>
</evidence>
<proteinExistence type="predicted"/>
<dbReference type="Proteomes" id="UP001056120">
    <property type="component" value="Linkage Group LG05"/>
</dbReference>
<dbReference type="EMBL" id="CM042022">
    <property type="protein sequence ID" value="KAI3815577.1"/>
    <property type="molecule type" value="Genomic_DNA"/>
</dbReference>
<keyword evidence="2" id="KW-1185">Reference proteome</keyword>
<name>A0ACB9J8K1_9ASTR</name>
<sequence>MLGGTPGVAYFSNYSHVVPVLEGRRTRNFLDVMTYIMPCNEKNDENGVSWQDMATQMSPVSSPKTSPTYVPPPVGFGSQHSARLDVRDVQANDKGSIKRKQESLLGESAECKSRDVKDFTKMGVLGNSSNPKGLLAVLFKQTAIAKYPALLFKQQLTAYVQKSLKMLNGSKLSYKC</sequence>
<reference evidence="1 2" key="2">
    <citation type="journal article" date="2022" name="Mol. Ecol. Resour.">
        <title>The genomes of chicory, endive, great burdock and yacon provide insights into Asteraceae paleo-polyploidization history and plant inulin production.</title>
        <authorList>
            <person name="Fan W."/>
            <person name="Wang S."/>
            <person name="Wang H."/>
            <person name="Wang A."/>
            <person name="Jiang F."/>
            <person name="Liu H."/>
            <person name="Zhao H."/>
            <person name="Xu D."/>
            <person name="Zhang Y."/>
        </authorList>
    </citation>
    <scope>NUCLEOTIDE SEQUENCE [LARGE SCALE GENOMIC DNA]</scope>
    <source>
        <strain evidence="2">cv. Yunnan</strain>
        <tissue evidence="1">Leaves</tissue>
    </source>
</reference>
<gene>
    <name evidence="1" type="ORF">L1987_15249</name>
</gene>
<comment type="caution">
    <text evidence="1">The sequence shown here is derived from an EMBL/GenBank/DDBJ whole genome shotgun (WGS) entry which is preliminary data.</text>
</comment>
<evidence type="ECO:0000313" key="2">
    <source>
        <dbReference type="Proteomes" id="UP001056120"/>
    </source>
</evidence>
<organism evidence="1 2">
    <name type="scientific">Smallanthus sonchifolius</name>
    <dbReference type="NCBI Taxonomy" id="185202"/>
    <lineage>
        <taxon>Eukaryota</taxon>
        <taxon>Viridiplantae</taxon>
        <taxon>Streptophyta</taxon>
        <taxon>Embryophyta</taxon>
        <taxon>Tracheophyta</taxon>
        <taxon>Spermatophyta</taxon>
        <taxon>Magnoliopsida</taxon>
        <taxon>eudicotyledons</taxon>
        <taxon>Gunneridae</taxon>
        <taxon>Pentapetalae</taxon>
        <taxon>asterids</taxon>
        <taxon>campanulids</taxon>
        <taxon>Asterales</taxon>
        <taxon>Asteraceae</taxon>
        <taxon>Asteroideae</taxon>
        <taxon>Heliantheae alliance</taxon>
        <taxon>Millerieae</taxon>
        <taxon>Smallanthus</taxon>
    </lineage>
</organism>
<accession>A0ACB9J8K1</accession>
<protein>
    <submittedName>
        <fullName evidence="1">Uncharacterized protein</fullName>
    </submittedName>
</protein>
<reference evidence="2" key="1">
    <citation type="journal article" date="2022" name="Mol. Ecol. Resour.">
        <title>The genomes of chicory, endive, great burdock and yacon provide insights into Asteraceae palaeo-polyploidization history and plant inulin production.</title>
        <authorList>
            <person name="Fan W."/>
            <person name="Wang S."/>
            <person name="Wang H."/>
            <person name="Wang A."/>
            <person name="Jiang F."/>
            <person name="Liu H."/>
            <person name="Zhao H."/>
            <person name="Xu D."/>
            <person name="Zhang Y."/>
        </authorList>
    </citation>
    <scope>NUCLEOTIDE SEQUENCE [LARGE SCALE GENOMIC DNA]</scope>
    <source>
        <strain evidence="2">cv. Yunnan</strain>
    </source>
</reference>